<sequence length="77" mass="8250">MIKRDLASTAQVENMGIAILVAGTKLKRLPKLRRTVVFDMHGDATAEGPRVIEKSESKHPADAATAHPGANVKTPHP</sequence>
<evidence type="ECO:0000256" key="1">
    <source>
        <dbReference type="SAM" id="MobiDB-lite"/>
    </source>
</evidence>
<gene>
    <name evidence="2" type="ORF">GA0061105_110142</name>
</gene>
<protein>
    <submittedName>
        <fullName evidence="2">Uncharacterized protein</fullName>
    </submittedName>
</protein>
<dbReference type="EMBL" id="FMAJ01000010">
    <property type="protein sequence ID" value="SCB60339.1"/>
    <property type="molecule type" value="Genomic_DNA"/>
</dbReference>
<name>A0A1C3Y7B2_9HYPH</name>
<evidence type="ECO:0000313" key="2">
    <source>
        <dbReference type="EMBL" id="SCB60339.1"/>
    </source>
</evidence>
<reference evidence="2 3" key="1">
    <citation type="submission" date="2016-08" db="EMBL/GenBank/DDBJ databases">
        <authorList>
            <person name="Seilhamer J.J."/>
        </authorList>
    </citation>
    <scope>NUCLEOTIDE SEQUENCE [LARGE SCALE GENOMIC DNA]</scope>
    <source>
        <strain evidence="2 3">HBR26</strain>
    </source>
</reference>
<accession>A0A1C3Y7B2</accession>
<dbReference type="STRING" id="1138170.GA0061105_110142"/>
<proteinExistence type="predicted"/>
<feature type="region of interest" description="Disordered" evidence="1">
    <location>
        <begin position="47"/>
        <end position="77"/>
    </location>
</feature>
<evidence type="ECO:0000313" key="3">
    <source>
        <dbReference type="Proteomes" id="UP000198723"/>
    </source>
</evidence>
<dbReference type="Proteomes" id="UP000198723">
    <property type="component" value="Unassembled WGS sequence"/>
</dbReference>
<dbReference type="AlphaFoldDB" id="A0A1C3Y7B2"/>
<organism evidence="2 3">
    <name type="scientific">Rhizobium aethiopicum</name>
    <dbReference type="NCBI Taxonomy" id="1138170"/>
    <lineage>
        <taxon>Bacteria</taxon>
        <taxon>Pseudomonadati</taxon>
        <taxon>Pseudomonadota</taxon>
        <taxon>Alphaproteobacteria</taxon>
        <taxon>Hyphomicrobiales</taxon>
        <taxon>Rhizobiaceae</taxon>
        <taxon>Rhizobium/Agrobacterium group</taxon>
        <taxon>Rhizobium</taxon>
    </lineage>
</organism>
<feature type="compositionally biased region" description="Basic and acidic residues" evidence="1">
    <location>
        <begin position="47"/>
        <end position="61"/>
    </location>
</feature>